<protein>
    <submittedName>
        <fullName evidence="4">Uncharacterized protein</fullName>
    </submittedName>
</protein>
<dbReference type="GO" id="GO:0032875">
    <property type="term" value="P:regulation of DNA endoreduplication"/>
    <property type="evidence" value="ECO:0007669"/>
    <property type="project" value="InterPro"/>
</dbReference>
<evidence type="ECO:0000256" key="3">
    <source>
        <dbReference type="SAM" id="MobiDB-lite"/>
    </source>
</evidence>
<keyword evidence="5" id="KW-1185">Reference proteome</keyword>
<feature type="compositionally biased region" description="Basic and acidic residues" evidence="3">
    <location>
        <begin position="1"/>
        <end position="12"/>
    </location>
</feature>
<comment type="caution">
    <text evidence="4">The sequence shown here is derived from an EMBL/GenBank/DDBJ whole genome shotgun (WGS) entry which is preliminary data.</text>
</comment>
<dbReference type="AlphaFoldDB" id="A0A8X8IYY3"/>
<sequence length="174" mass="19925">MSEDHINQRDPPKLLQSAPQGHEQEWGELGLQAVDDQEECRTVPASSDHKIPTIQSCPPTPPSIDQAVDDQEDCRTPTSSDHKIPTIQSCPPTPRKKVQVFAHKRKTPEFFETTNKDEDNLHVSFRTKLRVNLFCSARISANEKAKRKTERTKNCSLDVMYFPDEDRRSCQPRE</sequence>
<evidence type="ECO:0000313" key="5">
    <source>
        <dbReference type="Proteomes" id="UP000886885"/>
    </source>
</evidence>
<gene>
    <name evidence="4" type="ORF">POTOM_001680</name>
</gene>
<keyword evidence="2" id="KW-0131">Cell cycle</keyword>
<evidence type="ECO:0000256" key="2">
    <source>
        <dbReference type="ARBA" id="ARBA00023306"/>
    </source>
</evidence>
<dbReference type="OrthoDB" id="662905at2759"/>
<dbReference type="Proteomes" id="UP000886885">
    <property type="component" value="Chromosome 1A"/>
</dbReference>
<feature type="region of interest" description="Disordered" evidence="3">
    <location>
        <begin position="38"/>
        <end position="94"/>
    </location>
</feature>
<proteinExistence type="predicted"/>
<evidence type="ECO:0000313" key="4">
    <source>
        <dbReference type="EMBL" id="KAG6792529.1"/>
    </source>
</evidence>
<dbReference type="PANTHER" id="PTHR33142">
    <property type="entry name" value="CYCLIN-DEPENDENT PROTEIN KINASE INHIBITOR SMR13"/>
    <property type="match status" value="1"/>
</dbReference>
<keyword evidence="1" id="KW-0649">Protein kinase inhibitor</keyword>
<feature type="region of interest" description="Disordered" evidence="3">
    <location>
        <begin position="1"/>
        <end position="25"/>
    </location>
</feature>
<dbReference type="GO" id="GO:0004860">
    <property type="term" value="F:protein kinase inhibitor activity"/>
    <property type="evidence" value="ECO:0007669"/>
    <property type="project" value="UniProtKB-KW"/>
</dbReference>
<accession>A0A8X8IYY3</accession>
<name>A0A8X8IYY3_POPTO</name>
<evidence type="ECO:0000256" key="1">
    <source>
        <dbReference type="ARBA" id="ARBA00023013"/>
    </source>
</evidence>
<organism evidence="4 5">
    <name type="scientific">Populus tomentosa</name>
    <name type="common">Chinese white poplar</name>
    <dbReference type="NCBI Taxonomy" id="118781"/>
    <lineage>
        <taxon>Eukaryota</taxon>
        <taxon>Viridiplantae</taxon>
        <taxon>Streptophyta</taxon>
        <taxon>Embryophyta</taxon>
        <taxon>Tracheophyta</taxon>
        <taxon>Spermatophyta</taxon>
        <taxon>Magnoliopsida</taxon>
        <taxon>eudicotyledons</taxon>
        <taxon>Gunneridae</taxon>
        <taxon>Pentapetalae</taxon>
        <taxon>rosids</taxon>
        <taxon>fabids</taxon>
        <taxon>Malpighiales</taxon>
        <taxon>Salicaceae</taxon>
        <taxon>Saliceae</taxon>
        <taxon>Populus</taxon>
    </lineage>
</organism>
<dbReference type="PANTHER" id="PTHR33142:SF89">
    <property type="entry name" value="CYCLIN-DEPENDENT PROTEIN KINASE INHIBITOR SMR2"/>
    <property type="match status" value="1"/>
</dbReference>
<dbReference type="InterPro" id="IPR040389">
    <property type="entry name" value="SMR"/>
</dbReference>
<reference evidence="4" key="1">
    <citation type="journal article" date="2020" name="bioRxiv">
        <title>Hybrid origin of Populus tomentosa Carr. identified through genome sequencing and phylogenomic analysis.</title>
        <authorList>
            <person name="An X."/>
            <person name="Gao K."/>
            <person name="Chen Z."/>
            <person name="Li J."/>
            <person name="Yang X."/>
            <person name="Yang X."/>
            <person name="Zhou J."/>
            <person name="Guo T."/>
            <person name="Zhao T."/>
            <person name="Huang S."/>
            <person name="Miao D."/>
            <person name="Khan W.U."/>
            <person name="Rao P."/>
            <person name="Ye M."/>
            <person name="Lei B."/>
            <person name="Liao W."/>
            <person name="Wang J."/>
            <person name="Ji L."/>
            <person name="Li Y."/>
            <person name="Guo B."/>
            <person name="Mustafa N.S."/>
            <person name="Li S."/>
            <person name="Yun Q."/>
            <person name="Keller S.R."/>
            <person name="Mao J."/>
            <person name="Zhang R."/>
            <person name="Strauss S.H."/>
        </authorList>
    </citation>
    <scope>NUCLEOTIDE SEQUENCE</scope>
    <source>
        <strain evidence="4">GM15</strain>
        <tissue evidence="4">Leaf</tissue>
    </source>
</reference>
<dbReference type="EMBL" id="JAAWWB010000001">
    <property type="protein sequence ID" value="KAG6792529.1"/>
    <property type="molecule type" value="Genomic_DNA"/>
</dbReference>